<accession>A0ABT5FDA5</accession>
<dbReference type="RefSeq" id="WP_215963291.1">
    <property type="nucleotide sequence ID" value="NZ_JAQOMS010000002.1"/>
</dbReference>
<dbReference type="InterPro" id="IPR046778">
    <property type="entry name" value="UPF0758_N"/>
</dbReference>
<dbReference type="NCBIfam" id="TIGR00608">
    <property type="entry name" value="radc"/>
    <property type="match status" value="1"/>
</dbReference>
<reference evidence="8 9" key="1">
    <citation type="submission" date="2023-01" db="EMBL/GenBank/DDBJ databases">
        <title>Psychrosphaera sp. nov., isolated from marine algae.</title>
        <authorList>
            <person name="Bayburt H."/>
            <person name="Choi B.J."/>
            <person name="Kim J.M."/>
            <person name="Choi D.G."/>
            <person name="Jeon C.O."/>
        </authorList>
    </citation>
    <scope>NUCLEOTIDE SEQUENCE [LARGE SCALE GENOMIC DNA]</scope>
    <source>
        <strain evidence="8 9">G1-22</strain>
    </source>
</reference>
<keyword evidence="9" id="KW-1185">Reference proteome</keyword>
<dbReference type="NCBIfam" id="NF000642">
    <property type="entry name" value="PRK00024.1"/>
    <property type="match status" value="1"/>
</dbReference>
<dbReference type="InterPro" id="IPR020891">
    <property type="entry name" value="UPF0758_CS"/>
</dbReference>
<dbReference type="InterPro" id="IPR025657">
    <property type="entry name" value="RadC_JAB"/>
</dbReference>
<evidence type="ECO:0000256" key="5">
    <source>
        <dbReference type="ARBA" id="ARBA00023049"/>
    </source>
</evidence>
<evidence type="ECO:0000259" key="7">
    <source>
        <dbReference type="PROSITE" id="PS50249"/>
    </source>
</evidence>
<evidence type="ECO:0000256" key="6">
    <source>
        <dbReference type="RuleBase" id="RU003797"/>
    </source>
</evidence>
<keyword evidence="5" id="KW-0482">Metalloprotease</keyword>
<dbReference type="PROSITE" id="PS01302">
    <property type="entry name" value="UPF0758"/>
    <property type="match status" value="1"/>
</dbReference>
<evidence type="ECO:0000256" key="3">
    <source>
        <dbReference type="ARBA" id="ARBA00022801"/>
    </source>
</evidence>
<dbReference type="EMBL" id="JAQOMS010000002">
    <property type="protein sequence ID" value="MDC2889516.1"/>
    <property type="molecule type" value="Genomic_DNA"/>
</dbReference>
<dbReference type="Pfam" id="PF20582">
    <property type="entry name" value="UPF0758_N"/>
    <property type="match status" value="1"/>
</dbReference>
<organism evidence="8 9">
    <name type="scientific">Psychrosphaera algicola</name>
    <dbReference type="NCBI Taxonomy" id="3023714"/>
    <lineage>
        <taxon>Bacteria</taxon>
        <taxon>Pseudomonadati</taxon>
        <taxon>Pseudomonadota</taxon>
        <taxon>Gammaproteobacteria</taxon>
        <taxon>Alteromonadales</taxon>
        <taxon>Pseudoalteromonadaceae</taxon>
        <taxon>Psychrosphaera</taxon>
    </lineage>
</organism>
<keyword evidence="3" id="KW-0378">Hydrolase</keyword>
<protein>
    <submittedName>
        <fullName evidence="8">DNA repair protein RadC</fullName>
    </submittedName>
</protein>
<evidence type="ECO:0000256" key="4">
    <source>
        <dbReference type="ARBA" id="ARBA00022833"/>
    </source>
</evidence>
<evidence type="ECO:0000313" key="8">
    <source>
        <dbReference type="EMBL" id="MDC2889516.1"/>
    </source>
</evidence>
<feature type="domain" description="MPN" evidence="7">
    <location>
        <begin position="100"/>
        <end position="222"/>
    </location>
</feature>
<comment type="similarity">
    <text evidence="6">Belongs to the UPF0758 family.</text>
</comment>
<name>A0ABT5FDA5_9GAMM</name>
<evidence type="ECO:0000256" key="1">
    <source>
        <dbReference type="ARBA" id="ARBA00022670"/>
    </source>
</evidence>
<dbReference type="PANTHER" id="PTHR30471">
    <property type="entry name" value="DNA REPAIR PROTEIN RADC"/>
    <property type="match status" value="1"/>
</dbReference>
<dbReference type="Pfam" id="PF04002">
    <property type="entry name" value="RadC"/>
    <property type="match status" value="1"/>
</dbReference>
<dbReference type="CDD" id="cd08071">
    <property type="entry name" value="MPN_DUF2466"/>
    <property type="match status" value="1"/>
</dbReference>
<dbReference type="Proteomes" id="UP001528411">
    <property type="component" value="Unassembled WGS sequence"/>
</dbReference>
<evidence type="ECO:0000313" key="9">
    <source>
        <dbReference type="Proteomes" id="UP001528411"/>
    </source>
</evidence>
<keyword evidence="1" id="KW-0645">Protease</keyword>
<keyword evidence="2" id="KW-0479">Metal-binding</keyword>
<comment type="caution">
    <text evidence="8">The sequence shown here is derived from an EMBL/GenBank/DDBJ whole genome shotgun (WGS) entry which is preliminary data.</text>
</comment>
<sequence>MDDCVSEYLPREKLLNNGAHSLSDVELLAIFLRVGIAGKPVLTLAHDLLKEFGTLRHLMSVECSQMCKIKGLGPAKFVQLQAALEMSKRYLKEVMFEKPLMDSPNAVRDYLHQLLSDEPYEQFWLVHLDNQHRVLNAEVLFKGTIDAAAVYPRVVIDSIIKNKTAAVIFAHNHPSGICEPSHSDIQLTKRLKEILQMIDVRTLDHFVVGHNTVTSFAERGLL</sequence>
<dbReference type="PANTHER" id="PTHR30471:SF3">
    <property type="entry name" value="UPF0758 PROTEIN YEES-RELATED"/>
    <property type="match status" value="1"/>
</dbReference>
<dbReference type="InterPro" id="IPR001405">
    <property type="entry name" value="UPF0758"/>
</dbReference>
<keyword evidence="4" id="KW-0862">Zinc</keyword>
<evidence type="ECO:0000256" key="2">
    <source>
        <dbReference type="ARBA" id="ARBA00022723"/>
    </source>
</evidence>
<proteinExistence type="inferred from homology"/>
<dbReference type="PROSITE" id="PS50249">
    <property type="entry name" value="MPN"/>
    <property type="match status" value="1"/>
</dbReference>
<dbReference type="InterPro" id="IPR037518">
    <property type="entry name" value="MPN"/>
</dbReference>
<gene>
    <name evidence="8" type="primary">radC</name>
    <name evidence="8" type="ORF">PN838_12955</name>
</gene>